<evidence type="ECO:0000256" key="2">
    <source>
        <dbReference type="ARBA" id="ARBA00011471"/>
    </source>
</evidence>
<dbReference type="PANTHER" id="PTHR30625:SF14">
    <property type="entry name" value="BIOPOLYMER TRANSPORT PROTEIN EXBB"/>
    <property type="match status" value="1"/>
</dbReference>
<reference evidence="14 15" key="1">
    <citation type="submission" date="2019-03" db="EMBL/GenBank/DDBJ databases">
        <title>Comparative insights into the high quality Complete genome sequence of highly metal resistant Cupriavidus metallidurans strain BS1 isolated from a gold-copper mine.</title>
        <authorList>
            <person name="Mazhar H.S."/>
            <person name="Rensing C."/>
        </authorList>
    </citation>
    <scope>NUCLEOTIDE SEQUENCE [LARGE SCALE GENOMIC DNA]</scope>
    <source>
        <strain evidence="14 15">BS1</strain>
    </source>
</reference>
<organism evidence="14 15">
    <name type="scientific">Cupriavidus metallidurans</name>
    <dbReference type="NCBI Taxonomy" id="119219"/>
    <lineage>
        <taxon>Bacteria</taxon>
        <taxon>Pseudomonadati</taxon>
        <taxon>Pseudomonadota</taxon>
        <taxon>Betaproteobacteria</taxon>
        <taxon>Burkholderiales</taxon>
        <taxon>Burkholderiaceae</taxon>
        <taxon>Cupriavidus</taxon>
    </lineage>
</organism>
<evidence type="ECO:0000313" key="14">
    <source>
        <dbReference type="EMBL" id="QBP10470.1"/>
    </source>
</evidence>
<dbReference type="RefSeq" id="WP_008642395.1">
    <property type="nucleotide sequence ID" value="NZ_CP026544.1"/>
</dbReference>
<name>A0A132HN65_9BURK</name>
<dbReference type="Pfam" id="PF01618">
    <property type="entry name" value="MotA_ExbB"/>
    <property type="match status" value="1"/>
</dbReference>
<keyword evidence="10" id="KW-0472">Membrane</keyword>
<dbReference type="Proteomes" id="UP000253772">
    <property type="component" value="Chromosome c1"/>
</dbReference>
<dbReference type="GO" id="GO:0017038">
    <property type="term" value="P:protein import"/>
    <property type="evidence" value="ECO:0007669"/>
    <property type="project" value="TreeGrafter"/>
</dbReference>
<evidence type="ECO:0000256" key="11">
    <source>
        <dbReference type="ARBA" id="ARBA00024816"/>
    </source>
</evidence>
<keyword evidence="6" id="KW-0997">Cell inner membrane</keyword>
<keyword evidence="9" id="KW-1133">Transmembrane helix</keyword>
<dbReference type="EMBL" id="CP037900">
    <property type="protein sequence ID" value="QBP10470.1"/>
    <property type="molecule type" value="Genomic_DNA"/>
</dbReference>
<dbReference type="GO" id="GO:0005886">
    <property type="term" value="C:plasma membrane"/>
    <property type="evidence" value="ECO:0007669"/>
    <property type="project" value="UniProtKB-SubCell"/>
</dbReference>
<evidence type="ECO:0000256" key="3">
    <source>
        <dbReference type="ARBA" id="ARBA00022093"/>
    </source>
</evidence>
<keyword evidence="7" id="KW-0812">Transmembrane</keyword>
<dbReference type="GeneID" id="60821129"/>
<evidence type="ECO:0000256" key="9">
    <source>
        <dbReference type="ARBA" id="ARBA00022989"/>
    </source>
</evidence>
<feature type="domain" description="MotA/TolQ/ExbB proton channel" evidence="13">
    <location>
        <begin position="100"/>
        <end position="206"/>
    </location>
</feature>
<dbReference type="InterPro" id="IPR050790">
    <property type="entry name" value="ExbB/TolQ_transport"/>
</dbReference>
<dbReference type="PANTHER" id="PTHR30625">
    <property type="entry name" value="PROTEIN TOLQ"/>
    <property type="match status" value="1"/>
</dbReference>
<evidence type="ECO:0000313" key="15">
    <source>
        <dbReference type="Proteomes" id="UP000253772"/>
    </source>
</evidence>
<dbReference type="InterPro" id="IPR002898">
    <property type="entry name" value="MotA_ExbB_proton_chnl"/>
</dbReference>
<comment type="subcellular location">
    <subcellularLocation>
        <location evidence="1">Cell inner membrane</location>
        <topology evidence="1">Multi-pass membrane protein</topology>
    </subcellularLocation>
    <subcellularLocation>
        <location evidence="12">Membrane</location>
        <topology evidence="12">Multi-pass membrane protein</topology>
    </subcellularLocation>
</comment>
<comment type="function">
    <text evidence="11">Involved in the TonB-dependent energy-dependent transport of various receptor-bound substrates. Protects ExbD from proteolytic degradation and functionally stabilizes TonB.</text>
</comment>
<keyword evidence="8 12" id="KW-0653">Protein transport</keyword>
<gene>
    <name evidence="14" type="ORF">DDF84_012265</name>
</gene>
<keyword evidence="4 12" id="KW-0813">Transport</keyword>
<protein>
    <recommendedName>
        <fullName evidence="3">Biopolymer transport protein ExbB</fullName>
    </recommendedName>
</protein>
<comment type="similarity">
    <text evidence="12">Belongs to the exbB/tolQ family.</text>
</comment>
<evidence type="ECO:0000256" key="12">
    <source>
        <dbReference type="RuleBase" id="RU004057"/>
    </source>
</evidence>
<proteinExistence type="inferred from homology"/>
<sequence length="243" mass="26112">MQDLGLSHLWSQGDFVMRATAIILLIMSLLSWIVILTKAWDLIRLKKMAHGAEKRFWHSDDFDHALDTLGANDANPFRMLAVTGREAAQHHRASQPQLHDALDISDWLTRSLKSAIDEAVARMQSGLAILASVGSTAPFVGLFGTVWGIYHALIGIGASGVPTIDKVAGPVGEALIMTAFGLAVAIPAVLGYNALSRGNKGVISKLNRFAHDLHAYFVTGARVRPTTGGVRADDASVRLAVKN</sequence>
<evidence type="ECO:0000256" key="6">
    <source>
        <dbReference type="ARBA" id="ARBA00022519"/>
    </source>
</evidence>
<evidence type="ECO:0000256" key="8">
    <source>
        <dbReference type="ARBA" id="ARBA00022927"/>
    </source>
</evidence>
<evidence type="ECO:0000256" key="4">
    <source>
        <dbReference type="ARBA" id="ARBA00022448"/>
    </source>
</evidence>
<keyword evidence="5" id="KW-1003">Cell membrane</keyword>
<evidence type="ECO:0000256" key="5">
    <source>
        <dbReference type="ARBA" id="ARBA00022475"/>
    </source>
</evidence>
<dbReference type="AlphaFoldDB" id="A0A132HN65"/>
<evidence type="ECO:0000256" key="10">
    <source>
        <dbReference type="ARBA" id="ARBA00023136"/>
    </source>
</evidence>
<evidence type="ECO:0000259" key="13">
    <source>
        <dbReference type="Pfam" id="PF01618"/>
    </source>
</evidence>
<dbReference type="OMA" id="NRFAHDL"/>
<dbReference type="OrthoDB" id="9805133at2"/>
<evidence type="ECO:0000256" key="7">
    <source>
        <dbReference type="ARBA" id="ARBA00022692"/>
    </source>
</evidence>
<accession>A0A132HN65</accession>
<comment type="subunit">
    <text evidence="2">The accessory proteins ExbB and ExbD seem to form a complex with TonB.</text>
</comment>
<evidence type="ECO:0000256" key="1">
    <source>
        <dbReference type="ARBA" id="ARBA00004429"/>
    </source>
</evidence>